<comment type="subunit">
    <text evidence="5">Component of the ribosomal small subunit (SSU) processome.</text>
</comment>
<keyword evidence="4 5" id="KW-0539">Nucleus</keyword>
<keyword evidence="7" id="KW-1185">Reference proteome</keyword>
<dbReference type="GO" id="GO:0032040">
    <property type="term" value="C:small-subunit processome"/>
    <property type="evidence" value="ECO:0007669"/>
    <property type="project" value="UniProtKB-UniRule"/>
</dbReference>
<evidence type="ECO:0000256" key="1">
    <source>
        <dbReference type="ARBA" id="ARBA00004604"/>
    </source>
</evidence>
<dbReference type="PANTHER" id="PTHR12838:SF0">
    <property type="entry name" value="U3 SMALL NUCLEOLAR RNA-ASSOCIATED PROTEIN 11-RELATED"/>
    <property type="match status" value="1"/>
</dbReference>
<protein>
    <recommendedName>
        <fullName evidence="5">U3 small nucleolar RNA-associated protein 11</fullName>
        <shortName evidence="5">U3 snoRNA-associated protein 11</shortName>
    </recommendedName>
</protein>
<keyword evidence="3 5" id="KW-0698">rRNA processing</keyword>
<proteinExistence type="inferred from homology"/>
<evidence type="ECO:0000313" key="7">
    <source>
        <dbReference type="Proteomes" id="UP000579812"/>
    </source>
</evidence>
<gene>
    <name evidence="6" type="ORF">G5714_015893</name>
</gene>
<accession>A0A7J6C6Z3</accession>
<dbReference type="InterPro" id="IPR007144">
    <property type="entry name" value="SSU_processome_Utp11"/>
</dbReference>
<dbReference type="Pfam" id="PF03998">
    <property type="entry name" value="Utp11"/>
    <property type="match status" value="1"/>
</dbReference>
<reference evidence="6 7" key="1">
    <citation type="submission" date="2020-04" db="EMBL/GenBank/DDBJ databases">
        <title>Chromosome-level genome assembly of a cyprinid fish Onychostoma macrolepis by integration of Nanopore Sequencing, Bionano and Hi-C technology.</title>
        <authorList>
            <person name="Wang D."/>
        </authorList>
    </citation>
    <scope>NUCLEOTIDE SEQUENCE [LARGE SCALE GENOMIC DNA]</scope>
    <source>
        <strain evidence="6">SWU-2019</strain>
        <tissue evidence="6">Muscle</tissue>
    </source>
</reference>
<dbReference type="EMBL" id="JAAMOB010000016">
    <property type="protein sequence ID" value="KAF4103010.1"/>
    <property type="molecule type" value="Genomic_DNA"/>
</dbReference>
<dbReference type="AlphaFoldDB" id="A0A7J6C6Z3"/>
<comment type="caution">
    <text evidence="6">The sequence shown here is derived from an EMBL/GenBank/DDBJ whole genome shotgun (WGS) entry which is preliminary data.</text>
</comment>
<sequence>MNNIYSFDQDGKINLRRESAAVKQHVVTVLHRIHIFTTMSSFRKALKSKQRDHKERSQLGFRKHLGLLEKKKDYKLRADDYHRKQKTLMALRKKAMDKNPDEFHFKMIHSQLKDGVHMLKPKEETMTEEQKKVMRTQDIRYVEMKRVSEMKKIERMKSELHLLDVYEEKKNKHVFYVDSKTEVEDFDLATHLNTVPELLGRAYNRPTIETLEKKSIVGAVEPQNIKKLAKQRELQYLRLSQRIDREKKMFVISQKIQTRKDIQDKVKKVKVREETRSAPAVYRFEAKRKR</sequence>
<evidence type="ECO:0000313" key="6">
    <source>
        <dbReference type="EMBL" id="KAF4103010.1"/>
    </source>
</evidence>
<dbReference type="Proteomes" id="UP000579812">
    <property type="component" value="Unassembled WGS sequence"/>
</dbReference>
<evidence type="ECO:0000256" key="2">
    <source>
        <dbReference type="ARBA" id="ARBA00008105"/>
    </source>
</evidence>
<comment type="subcellular location">
    <subcellularLocation>
        <location evidence="1 5">Nucleus</location>
        <location evidence="1 5">Nucleolus</location>
    </subcellularLocation>
</comment>
<comment type="similarity">
    <text evidence="2 5">Belongs to the UTP11 family.</text>
</comment>
<evidence type="ECO:0000256" key="5">
    <source>
        <dbReference type="PIRNR" id="PIRNR015952"/>
    </source>
</evidence>
<name>A0A7J6C6Z3_9TELE</name>
<evidence type="ECO:0000256" key="3">
    <source>
        <dbReference type="ARBA" id="ARBA00022552"/>
    </source>
</evidence>
<dbReference type="GO" id="GO:0006364">
    <property type="term" value="P:rRNA processing"/>
    <property type="evidence" value="ECO:0007669"/>
    <property type="project" value="UniProtKB-UniRule"/>
</dbReference>
<evidence type="ECO:0000256" key="4">
    <source>
        <dbReference type="ARBA" id="ARBA00023242"/>
    </source>
</evidence>
<dbReference type="PIRSF" id="PIRSF015952">
    <property type="entry name" value="U3snoRNP11"/>
    <property type="match status" value="1"/>
</dbReference>
<dbReference type="PANTHER" id="PTHR12838">
    <property type="entry name" value="U3 SMALL NUCLEOLAR RNA-ASSOCIATED PROTEIN 11"/>
    <property type="match status" value="1"/>
</dbReference>
<comment type="function">
    <text evidence="5">Involved in nucleolar processing of pre-18S ribosomal RNA.</text>
</comment>
<organism evidence="6 7">
    <name type="scientific">Onychostoma macrolepis</name>
    <dbReference type="NCBI Taxonomy" id="369639"/>
    <lineage>
        <taxon>Eukaryota</taxon>
        <taxon>Metazoa</taxon>
        <taxon>Chordata</taxon>
        <taxon>Craniata</taxon>
        <taxon>Vertebrata</taxon>
        <taxon>Euteleostomi</taxon>
        <taxon>Actinopterygii</taxon>
        <taxon>Neopterygii</taxon>
        <taxon>Teleostei</taxon>
        <taxon>Ostariophysi</taxon>
        <taxon>Cypriniformes</taxon>
        <taxon>Cyprinidae</taxon>
        <taxon>Acrossocheilinae</taxon>
        <taxon>Onychostoma</taxon>
    </lineage>
</organism>